<feature type="transmembrane region" description="Helical" evidence="1">
    <location>
        <begin position="198"/>
        <end position="223"/>
    </location>
</feature>
<feature type="domain" description="DUF8173" evidence="3">
    <location>
        <begin position="134"/>
        <end position="276"/>
    </location>
</feature>
<dbReference type="Proteomes" id="UP000277811">
    <property type="component" value="Unassembled WGS sequence"/>
</dbReference>
<dbReference type="InterPro" id="IPR058486">
    <property type="entry name" value="DUF8173"/>
</dbReference>
<dbReference type="AlphaFoldDB" id="A0A498RJ74"/>
<keyword evidence="1" id="KW-0472">Membrane</keyword>
<dbReference type="Pfam" id="PF26514">
    <property type="entry name" value="DUF8173"/>
    <property type="match status" value="1"/>
</dbReference>
<keyword evidence="1" id="KW-0812">Transmembrane</keyword>
<feature type="signal peptide" evidence="2">
    <location>
        <begin position="1"/>
        <end position="26"/>
    </location>
</feature>
<proteinExistence type="predicted"/>
<organism evidence="4 5">
    <name type="scientific">Lucifera butyrica</name>
    <dbReference type="NCBI Taxonomy" id="1351585"/>
    <lineage>
        <taxon>Bacteria</taxon>
        <taxon>Bacillati</taxon>
        <taxon>Bacillota</taxon>
        <taxon>Negativicutes</taxon>
        <taxon>Veillonellales</taxon>
        <taxon>Veillonellaceae</taxon>
        <taxon>Lucifera</taxon>
    </lineage>
</organism>
<name>A0A498RJ74_9FIRM</name>
<feature type="transmembrane region" description="Helical" evidence="1">
    <location>
        <begin position="124"/>
        <end position="150"/>
    </location>
</feature>
<dbReference type="EMBL" id="UPPP01000105">
    <property type="protein sequence ID" value="VBB09068.1"/>
    <property type="molecule type" value="Genomic_DNA"/>
</dbReference>
<keyword evidence="2" id="KW-0732">Signal</keyword>
<sequence>MIRFLNRYKLAVLFLLFLSFSVTAFAAPITMGNIISFSDVTVRTGEQVKSVLVVGGDAHINGSVTDELVVVNGNVFLSSTADVRDRVIVLGGKIIAENGAVIHKGFFQYGGDVFAISSLLTAGLIVLIMWLAQFAITAVLLLIPAAMVWLRPKLIGDISQAIRENKLKAVFLGILSILAGLTLIAIFSVSIIGLPLAFLLLLFLAVLAAVGISAVSLSAGESLSQYGNWQEPKKYFNVFLGSLLMALLFNVPVIGLMLLYLAIAAGLGGVCIKLFTAKATANNEDKEVKSK</sequence>
<feature type="chain" id="PRO_5019832749" description="DUF8173 domain-containing protein" evidence="2">
    <location>
        <begin position="27"/>
        <end position="291"/>
    </location>
</feature>
<evidence type="ECO:0000256" key="2">
    <source>
        <dbReference type="SAM" id="SignalP"/>
    </source>
</evidence>
<dbReference type="RefSeq" id="WP_122629888.1">
    <property type="nucleotide sequence ID" value="NZ_UPPP01000105.1"/>
</dbReference>
<keyword evidence="1" id="KW-1133">Transmembrane helix</keyword>
<keyword evidence="5" id="KW-1185">Reference proteome</keyword>
<protein>
    <recommendedName>
        <fullName evidence="3">DUF8173 domain-containing protein</fullName>
    </recommendedName>
</protein>
<evidence type="ECO:0000313" key="4">
    <source>
        <dbReference type="EMBL" id="VBB09068.1"/>
    </source>
</evidence>
<accession>A0A498RJ74</accession>
<feature type="transmembrane region" description="Helical" evidence="1">
    <location>
        <begin position="235"/>
        <end position="251"/>
    </location>
</feature>
<evidence type="ECO:0000259" key="3">
    <source>
        <dbReference type="Pfam" id="PF26514"/>
    </source>
</evidence>
<feature type="transmembrane region" description="Helical" evidence="1">
    <location>
        <begin position="170"/>
        <end position="192"/>
    </location>
</feature>
<evidence type="ECO:0000256" key="1">
    <source>
        <dbReference type="SAM" id="Phobius"/>
    </source>
</evidence>
<dbReference type="OrthoDB" id="2374025at2"/>
<reference evidence="4 5" key="1">
    <citation type="submission" date="2018-06" db="EMBL/GenBank/DDBJ databases">
        <authorList>
            <person name="Strepis N."/>
        </authorList>
    </citation>
    <scope>NUCLEOTIDE SEQUENCE [LARGE SCALE GENOMIC DNA]</scope>
    <source>
        <strain evidence="4">LUCI</strain>
    </source>
</reference>
<gene>
    <name evidence="4" type="ORF">LUCI_4354</name>
</gene>
<evidence type="ECO:0000313" key="5">
    <source>
        <dbReference type="Proteomes" id="UP000277811"/>
    </source>
</evidence>